<dbReference type="AlphaFoldDB" id="A0AAE5CB79"/>
<dbReference type="InterPro" id="IPR045851">
    <property type="entry name" value="AMP-bd_C_sf"/>
</dbReference>
<feature type="domain" description="AMP-binding enzyme C-terminal" evidence="5">
    <location>
        <begin position="427"/>
        <end position="502"/>
    </location>
</feature>
<feature type="domain" description="AMP-dependent synthetase/ligase" evidence="4">
    <location>
        <begin position="5"/>
        <end position="375"/>
    </location>
</feature>
<dbReference type="GO" id="GO:0031956">
    <property type="term" value="F:medium-chain fatty acid-CoA ligase activity"/>
    <property type="evidence" value="ECO:0007669"/>
    <property type="project" value="TreeGrafter"/>
</dbReference>
<evidence type="ECO:0000256" key="1">
    <source>
        <dbReference type="ARBA" id="ARBA00006432"/>
    </source>
</evidence>
<evidence type="ECO:0000259" key="5">
    <source>
        <dbReference type="Pfam" id="PF13193"/>
    </source>
</evidence>
<comment type="caution">
    <text evidence="6">The sequence shown here is derived from an EMBL/GenBank/DDBJ whole genome shotgun (WGS) entry which is preliminary data.</text>
</comment>
<dbReference type="Gene3D" id="3.30.300.30">
    <property type="match status" value="1"/>
</dbReference>
<keyword evidence="2" id="KW-0436">Ligase</keyword>
<dbReference type="Proteomes" id="UP000702544">
    <property type="component" value="Unassembled WGS sequence"/>
</dbReference>
<accession>A0AAE5CB79</accession>
<feature type="transmembrane region" description="Helical" evidence="3">
    <location>
        <begin position="212"/>
        <end position="238"/>
    </location>
</feature>
<dbReference type="Pfam" id="PF00501">
    <property type="entry name" value="AMP-binding"/>
    <property type="match status" value="1"/>
</dbReference>
<keyword evidence="3" id="KW-0472">Membrane</keyword>
<dbReference type="InterPro" id="IPR000873">
    <property type="entry name" value="AMP-dep_synth/lig_dom"/>
</dbReference>
<comment type="similarity">
    <text evidence="1">Belongs to the ATP-dependent AMP-binding enzyme family.</text>
</comment>
<reference evidence="6 7" key="1">
    <citation type="submission" date="2020-01" db="EMBL/GenBank/DDBJ databases">
        <title>Genomes assembled from Gulf of Kutch pelagic sediment metagenomes.</title>
        <authorList>
            <person name="Chandrashekar M."/>
            <person name="Mahajan M.S."/>
            <person name="Dave K.J."/>
            <person name="Vatsa P."/>
            <person name="Nathani N.M."/>
        </authorList>
    </citation>
    <scope>NUCLEOTIDE SEQUENCE [LARGE SCALE GENOMIC DNA]</scope>
    <source>
        <strain evidence="6">KS3-K002</strain>
    </source>
</reference>
<dbReference type="Pfam" id="PF13193">
    <property type="entry name" value="AMP-binding_C"/>
    <property type="match status" value="1"/>
</dbReference>
<protein>
    <submittedName>
        <fullName evidence="6">AMP-binding protein</fullName>
    </submittedName>
</protein>
<dbReference type="InterPro" id="IPR025110">
    <property type="entry name" value="AMP-bd_C"/>
</dbReference>
<dbReference type="InterPro" id="IPR042099">
    <property type="entry name" value="ANL_N_sf"/>
</dbReference>
<evidence type="ECO:0000256" key="3">
    <source>
        <dbReference type="SAM" id="Phobius"/>
    </source>
</evidence>
<evidence type="ECO:0000256" key="2">
    <source>
        <dbReference type="ARBA" id="ARBA00022598"/>
    </source>
</evidence>
<gene>
    <name evidence="6" type="ORF">GWO12_10225</name>
</gene>
<dbReference type="PROSITE" id="PS00455">
    <property type="entry name" value="AMP_BINDING"/>
    <property type="match status" value="1"/>
</dbReference>
<dbReference type="PANTHER" id="PTHR43201">
    <property type="entry name" value="ACYL-COA SYNTHETASE"/>
    <property type="match status" value="1"/>
</dbReference>
<keyword evidence="3" id="KW-1133">Transmembrane helix</keyword>
<evidence type="ECO:0000313" key="6">
    <source>
        <dbReference type="EMBL" id="NIR75467.1"/>
    </source>
</evidence>
<name>A0AAE5CB79_9BACT</name>
<dbReference type="PANTHER" id="PTHR43201:SF5">
    <property type="entry name" value="MEDIUM-CHAIN ACYL-COA LIGASE ACSF2, MITOCHONDRIAL"/>
    <property type="match status" value="1"/>
</dbReference>
<evidence type="ECO:0000313" key="7">
    <source>
        <dbReference type="Proteomes" id="UP000702544"/>
    </source>
</evidence>
<keyword evidence="3" id="KW-0812">Transmembrane</keyword>
<dbReference type="InterPro" id="IPR020845">
    <property type="entry name" value="AMP-binding_CS"/>
</dbReference>
<dbReference type="Gene3D" id="3.40.50.12780">
    <property type="entry name" value="N-terminal domain of ligase-like"/>
    <property type="match status" value="1"/>
</dbReference>
<dbReference type="GO" id="GO:0006631">
    <property type="term" value="P:fatty acid metabolic process"/>
    <property type="evidence" value="ECO:0007669"/>
    <property type="project" value="TreeGrafter"/>
</dbReference>
<sequence length="521" mass="56355">MLDVFDRCVAEGGDTPFVRYGAETLSFGRTVQEARTLAAALHNLGVGPGDRVAIDLPNGPEFVVSALAAANLGASIVPLNPAYSSHELQFMLRNSESSVVVVVEEFDGIDNLELFERMHFALPDLQYMVTVGEEDLWYDDRIFQFEDLISSGEGKPLPAVEIDPSEHVFAILYTAGTTGKPKGVMLTHSNLVRTNAATAEALDLTREDTVMIAMPLFAIFGLGALIAAINAGASVALVDRFDPDETLRAIADQRVSAIYGTPSVFAGMLRSPLLDQVDLSSLRAGIIAGAPVIDTLIREARQRLTPGLEIAYGMTETSSTVSLTRPDDAAEARNFTAGRLLPGVEARVLADDGSELPVESVGELAVRGFNVMKGYNRQPEETQRSFTPDGFFRTGDLGMVDEDGYLHIIGRKKETIIRGELVIYPRELETLLRLHPAVQDVAVVGVQDDVLGELICACILPVEGAIVTGDEVKEFCQGKVAAYKVPDLVRFVDAFPMTGSGKVRRVELARMMVAERAARRG</sequence>
<organism evidence="6 7">
    <name type="scientific">Candidatus Kutchimonas denitrificans</name>
    <dbReference type="NCBI Taxonomy" id="3056748"/>
    <lineage>
        <taxon>Bacteria</taxon>
        <taxon>Pseudomonadati</taxon>
        <taxon>Gemmatimonadota</taxon>
        <taxon>Gemmatimonadia</taxon>
        <taxon>Candidatus Palauibacterales</taxon>
        <taxon>Candidatus Palauibacteraceae</taxon>
        <taxon>Candidatus Kutchimonas</taxon>
    </lineage>
</organism>
<dbReference type="EMBL" id="JAACAK010000083">
    <property type="protein sequence ID" value="NIR75467.1"/>
    <property type="molecule type" value="Genomic_DNA"/>
</dbReference>
<evidence type="ECO:0000259" key="4">
    <source>
        <dbReference type="Pfam" id="PF00501"/>
    </source>
</evidence>
<dbReference type="SUPFAM" id="SSF56801">
    <property type="entry name" value="Acetyl-CoA synthetase-like"/>
    <property type="match status" value="1"/>
</dbReference>
<proteinExistence type="inferred from homology"/>